<gene>
    <name evidence="2" type="ORF">CNX65_32770</name>
</gene>
<dbReference type="Pfam" id="PF13671">
    <property type="entry name" value="AAA_33"/>
    <property type="match status" value="1"/>
</dbReference>
<name>A0A290ZEP6_9PSEU</name>
<reference evidence="2" key="1">
    <citation type="submission" date="2017-09" db="EMBL/GenBank/DDBJ databases">
        <title>Complete Genome Sequence of ansamitocin-producing Bacterium Actinosynnema pretiosum X47.</title>
        <authorList>
            <person name="Cao G."/>
            <person name="Zong G."/>
            <person name="Zhong C."/>
            <person name="Fu J."/>
        </authorList>
    </citation>
    <scope>NUCLEOTIDE SEQUENCE [LARGE SCALE GENOMIC DNA]</scope>
    <source>
        <strain evidence="2">X47</strain>
    </source>
</reference>
<dbReference type="EMBL" id="CP023445">
    <property type="protein sequence ID" value="ATE57496.1"/>
    <property type="molecule type" value="Genomic_DNA"/>
</dbReference>
<evidence type="ECO:0000313" key="3">
    <source>
        <dbReference type="Proteomes" id="UP000218505"/>
    </source>
</evidence>
<accession>A0A290ZEP6</accession>
<dbReference type="AlphaFoldDB" id="A0A290ZEP6"/>
<dbReference type="Proteomes" id="UP000218505">
    <property type="component" value="Chromosome"/>
</dbReference>
<evidence type="ECO:0000313" key="2">
    <source>
        <dbReference type="EMBL" id="ATE57496.1"/>
    </source>
</evidence>
<sequence>MAHPPARQTPTRQTPTPALRRPRRRRLTNPPAERNPLVNTPNLTALIGPPGAGKTTLRTAYPDALVVSLDDNRRALSWCGCANNQDDRLRAFAVQLAHTIAHHALAHGRDVLWDATNAHPADRAALLLLAAEVGATTTARLVLPPLETVLHRNRQRSNEQCACGHSPRVPDQVVRAMHTTITHDLPALPREGWTRIKLPPTTTSSTTA</sequence>
<proteinExistence type="predicted"/>
<dbReference type="KEGG" id="apre:CNX65_32770"/>
<feature type="region of interest" description="Disordered" evidence="1">
    <location>
        <begin position="1"/>
        <end position="41"/>
    </location>
</feature>
<feature type="compositionally biased region" description="Low complexity" evidence="1">
    <location>
        <begin position="1"/>
        <end position="19"/>
    </location>
</feature>
<evidence type="ECO:0008006" key="4">
    <source>
        <dbReference type="Google" id="ProtNLM"/>
    </source>
</evidence>
<keyword evidence="3" id="KW-1185">Reference proteome</keyword>
<dbReference type="Gene3D" id="3.40.50.300">
    <property type="entry name" value="P-loop containing nucleotide triphosphate hydrolases"/>
    <property type="match status" value="1"/>
</dbReference>
<dbReference type="InterPro" id="IPR027417">
    <property type="entry name" value="P-loop_NTPase"/>
</dbReference>
<organism evidence="2 3">
    <name type="scientific">Actinosynnema pretiosum</name>
    <dbReference type="NCBI Taxonomy" id="42197"/>
    <lineage>
        <taxon>Bacteria</taxon>
        <taxon>Bacillati</taxon>
        <taxon>Actinomycetota</taxon>
        <taxon>Actinomycetes</taxon>
        <taxon>Pseudonocardiales</taxon>
        <taxon>Pseudonocardiaceae</taxon>
        <taxon>Actinosynnema</taxon>
    </lineage>
</organism>
<dbReference type="SUPFAM" id="SSF52540">
    <property type="entry name" value="P-loop containing nucleoside triphosphate hydrolases"/>
    <property type="match status" value="1"/>
</dbReference>
<evidence type="ECO:0000256" key="1">
    <source>
        <dbReference type="SAM" id="MobiDB-lite"/>
    </source>
</evidence>
<protein>
    <recommendedName>
        <fullName evidence="4">ATP/GTP-binding protein</fullName>
    </recommendedName>
</protein>